<evidence type="ECO:0000313" key="2">
    <source>
        <dbReference type="EMBL" id="OWK31599.1"/>
    </source>
</evidence>
<accession>A0A245ZPF3</accession>
<sequence>MDNLQDSSERALRTGIRSARAHPERVVWGVTVALAWLARRRIAAAFASKRRLKAETDAQLARSIPGDWPQSAERKSK</sequence>
<dbReference type="Proteomes" id="UP000197290">
    <property type="component" value="Unassembled WGS sequence"/>
</dbReference>
<keyword evidence="3" id="KW-1185">Reference proteome</keyword>
<evidence type="ECO:0000256" key="1">
    <source>
        <dbReference type="SAM" id="MobiDB-lite"/>
    </source>
</evidence>
<dbReference type="AlphaFoldDB" id="A0A245ZPF3"/>
<comment type="caution">
    <text evidence="2">The sequence shown here is derived from an EMBL/GenBank/DDBJ whole genome shotgun (WGS) entry which is preliminary data.</text>
</comment>
<evidence type="ECO:0000313" key="3">
    <source>
        <dbReference type="Proteomes" id="UP000197290"/>
    </source>
</evidence>
<dbReference type="EMBL" id="NBBI01000002">
    <property type="protein sequence ID" value="OWK31599.1"/>
    <property type="molecule type" value="Genomic_DNA"/>
</dbReference>
<name>A0A245ZPF3_9SPHN</name>
<protein>
    <submittedName>
        <fullName evidence="2">Uncharacterized protein</fullName>
    </submittedName>
</protein>
<gene>
    <name evidence="2" type="ORF">SPDO_16090</name>
</gene>
<organism evidence="2 3">
    <name type="scientific">Sphingomonas dokdonensis</name>
    <dbReference type="NCBI Taxonomy" id="344880"/>
    <lineage>
        <taxon>Bacteria</taxon>
        <taxon>Pseudomonadati</taxon>
        <taxon>Pseudomonadota</taxon>
        <taxon>Alphaproteobacteria</taxon>
        <taxon>Sphingomonadales</taxon>
        <taxon>Sphingomonadaceae</taxon>
        <taxon>Sphingomonas</taxon>
    </lineage>
</organism>
<dbReference type="OrthoDB" id="7580602at2"/>
<feature type="region of interest" description="Disordered" evidence="1">
    <location>
        <begin position="50"/>
        <end position="77"/>
    </location>
</feature>
<proteinExistence type="predicted"/>
<reference evidence="2 3" key="1">
    <citation type="submission" date="2017-03" db="EMBL/GenBank/DDBJ databases">
        <title>Genome sequence of Sphingomonas dokdonensis DSM 21029.</title>
        <authorList>
            <person name="Poehlein A."/>
            <person name="Wuebbeler J.H."/>
            <person name="Steinbuechel A."/>
            <person name="Daniel R."/>
        </authorList>
    </citation>
    <scope>NUCLEOTIDE SEQUENCE [LARGE SCALE GENOMIC DNA]</scope>
    <source>
        <strain evidence="2 3">DSM 21029</strain>
    </source>
</reference>